<dbReference type="SUPFAM" id="SSF50341">
    <property type="entry name" value="CheW-like"/>
    <property type="match status" value="2"/>
</dbReference>
<feature type="compositionally biased region" description="Basic and acidic residues" evidence="1">
    <location>
        <begin position="177"/>
        <end position="191"/>
    </location>
</feature>
<evidence type="ECO:0000256" key="1">
    <source>
        <dbReference type="SAM" id="MobiDB-lite"/>
    </source>
</evidence>
<dbReference type="Gene3D" id="2.40.50.180">
    <property type="entry name" value="CheA-289, Domain 4"/>
    <property type="match status" value="2"/>
</dbReference>
<dbReference type="Gene3D" id="2.30.30.40">
    <property type="entry name" value="SH3 Domains"/>
    <property type="match status" value="2"/>
</dbReference>
<sequence length="374" mass="42606">MDLSPYLLFDIAHSHYAINAKVVEEVFFLPELTTMAEAPRDIVGMFNLRGTIVPVFDLPHCLGHRRQRYQLSDSLITIHDGELKVTFLVNQVREVVQIDPESITRKFIYQPQEGGSPSPDVAWGDSPSLPLRQRQRFLKGVVQIQTHLVSLLDEEAILQALRQQVPEDDEFIEESEERSQQQEPERDRVEFCPDASLEEQDVFRQRANRLRTPTETPDLNQIISLAVVALQGEYFGIDLQVVREFTDVRYITPIPCCPPHVVGNMNLRGEILTLIRINQCLNLEPTLSEGDRHPEQRRRAVVVQVDKMVVGILVDEVFDVTPINPRNISPMPTAIRATSDEYLQGTVLYEATALTILDIRKLLTQGELVVDEEP</sequence>
<proteinExistence type="predicted"/>
<protein>
    <submittedName>
        <fullName evidence="3">Chemotaxis protein CheW</fullName>
    </submittedName>
</protein>
<feature type="domain" description="CheW-like" evidence="2">
    <location>
        <begin position="222"/>
        <end position="368"/>
    </location>
</feature>
<evidence type="ECO:0000313" key="3">
    <source>
        <dbReference type="EMBL" id="USR90707.1"/>
    </source>
</evidence>
<dbReference type="PANTHER" id="PTHR22617">
    <property type="entry name" value="CHEMOTAXIS SENSOR HISTIDINE KINASE-RELATED"/>
    <property type="match status" value="1"/>
</dbReference>
<keyword evidence="4" id="KW-1185">Reference proteome</keyword>
<name>A0ABY5ANE4_9CYAN</name>
<dbReference type="PANTHER" id="PTHR22617:SF23">
    <property type="entry name" value="CHEMOTAXIS PROTEIN CHEW"/>
    <property type="match status" value="1"/>
</dbReference>
<gene>
    <name evidence="3" type="ORF">NEA10_18085</name>
</gene>
<dbReference type="Pfam" id="PF01584">
    <property type="entry name" value="CheW"/>
    <property type="match status" value="2"/>
</dbReference>
<dbReference type="InterPro" id="IPR036061">
    <property type="entry name" value="CheW-like_dom_sf"/>
</dbReference>
<feature type="domain" description="CheW-like" evidence="2">
    <location>
        <begin position="3"/>
        <end position="163"/>
    </location>
</feature>
<dbReference type="PROSITE" id="PS50851">
    <property type="entry name" value="CHEW"/>
    <property type="match status" value="2"/>
</dbReference>
<evidence type="ECO:0000313" key="4">
    <source>
        <dbReference type="Proteomes" id="UP001056708"/>
    </source>
</evidence>
<dbReference type="Proteomes" id="UP001056708">
    <property type="component" value="Chromosome"/>
</dbReference>
<accession>A0ABY5ANE4</accession>
<dbReference type="EMBL" id="CP098611">
    <property type="protein sequence ID" value="USR90707.1"/>
    <property type="molecule type" value="Genomic_DNA"/>
</dbReference>
<dbReference type="RefSeq" id="WP_252662731.1">
    <property type="nucleotide sequence ID" value="NZ_CP098611.1"/>
</dbReference>
<dbReference type="InterPro" id="IPR039315">
    <property type="entry name" value="CheW"/>
</dbReference>
<dbReference type="SMART" id="SM00260">
    <property type="entry name" value="CheW"/>
    <property type="match status" value="2"/>
</dbReference>
<dbReference type="InterPro" id="IPR002545">
    <property type="entry name" value="CheW-lke_dom"/>
</dbReference>
<reference evidence="3" key="1">
    <citation type="submission" date="2022-06" db="EMBL/GenBank/DDBJ databases">
        <title>Genome sequence of Phormidium yuhuli AB48 isolated from an industrial photobioreactor environment.</title>
        <authorList>
            <person name="Qiu Y."/>
            <person name="Noonan A.J.C."/>
            <person name="Dofher K."/>
            <person name="Koch M."/>
            <person name="Kieft B."/>
            <person name="Lin X."/>
            <person name="Ziels R.M."/>
            <person name="Hallam S.J."/>
        </authorList>
    </citation>
    <scope>NUCLEOTIDE SEQUENCE</scope>
    <source>
        <strain evidence="3">AB48</strain>
    </source>
</reference>
<organism evidence="3 4">
    <name type="scientific">Phormidium yuhuli AB48</name>
    <dbReference type="NCBI Taxonomy" id="2940671"/>
    <lineage>
        <taxon>Bacteria</taxon>
        <taxon>Bacillati</taxon>
        <taxon>Cyanobacteriota</taxon>
        <taxon>Cyanophyceae</taxon>
        <taxon>Oscillatoriophycideae</taxon>
        <taxon>Oscillatoriales</taxon>
        <taxon>Oscillatoriaceae</taxon>
        <taxon>Phormidium</taxon>
        <taxon>Phormidium yuhuli</taxon>
    </lineage>
</organism>
<feature type="region of interest" description="Disordered" evidence="1">
    <location>
        <begin position="168"/>
        <end position="191"/>
    </location>
</feature>
<evidence type="ECO:0000259" key="2">
    <source>
        <dbReference type="PROSITE" id="PS50851"/>
    </source>
</evidence>